<feature type="compositionally biased region" description="Basic and acidic residues" evidence="1">
    <location>
        <begin position="123"/>
        <end position="134"/>
    </location>
</feature>
<feature type="region of interest" description="Disordered" evidence="1">
    <location>
        <begin position="73"/>
        <end position="134"/>
    </location>
</feature>
<sequence length="134" mass="14603">MDNVPQNLPIHPSTPTQCNGGEGEERGGYAWSVQPARDVTVSAWPARATSPGTTQEPLSLFHACARRPLYDSPLSSCPGSQQPLRHRQEHPPRCNKGLSTVSRQLAPSTRRTSLCSQSVGQDHLPREKNLLPAC</sequence>
<dbReference type="AlphaFoldDB" id="A0A2T7NAY5"/>
<evidence type="ECO:0000313" key="3">
    <source>
        <dbReference type="Proteomes" id="UP000245119"/>
    </source>
</evidence>
<feature type="compositionally biased region" description="Polar residues" evidence="1">
    <location>
        <begin position="97"/>
        <end position="120"/>
    </location>
</feature>
<feature type="compositionally biased region" description="Polar residues" evidence="1">
    <location>
        <begin position="73"/>
        <end position="83"/>
    </location>
</feature>
<name>A0A2T7NAY5_POMCA</name>
<reference evidence="2 3" key="1">
    <citation type="submission" date="2018-04" db="EMBL/GenBank/DDBJ databases">
        <title>The genome of golden apple snail Pomacea canaliculata provides insight into stress tolerance and invasive adaptation.</title>
        <authorList>
            <person name="Liu C."/>
            <person name="Liu B."/>
            <person name="Ren Y."/>
            <person name="Zhang Y."/>
            <person name="Wang H."/>
            <person name="Li S."/>
            <person name="Jiang F."/>
            <person name="Yin L."/>
            <person name="Zhang G."/>
            <person name="Qian W."/>
            <person name="Fan W."/>
        </authorList>
    </citation>
    <scope>NUCLEOTIDE SEQUENCE [LARGE SCALE GENOMIC DNA]</scope>
    <source>
        <strain evidence="2">SZHN2017</strain>
        <tissue evidence="2">Muscle</tissue>
    </source>
</reference>
<keyword evidence="3" id="KW-1185">Reference proteome</keyword>
<dbReference type="Proteomes" id="UP000245119">
    <property type="component" value="Linkage Group LG14"/>
</dbReference>
<dbReference type="EMBL" id="PZQS01000014">
    <property type="protein sequence ID" value="PVD18336.1"/>
    <property type="molecule type" value="Genomic_DNA"/>
</dbReference>
<proteinExistence type="predicted"/>
<evidence type="ECO:0000313" key="2">
    <source>
        <dbReference type="EMBL" id="PVD18336.1"/>
    </source>
</evidence>
<accession>A0A2T7NAY5</accession>
<evidence type="ECO:0000256" key="1">
    <source>
        <dbReference type="SAM" id="MobiDB-lite"/>
    </source>
</evidence>
<protein>
    <submittedName>
        <fullName evidence="2">Uncharacterized protein</fullName>
    </submittedName>
</protein>
<comment type="caution">
    <text evidence="2">The sequence shown here is derived from an EMBL/GenBank/DDBJ whole genome shotgun (WGS) entry which is preliminary data.</text>
</comment>
<gene>
    <name evidence="2" type="ORF">C0Q70_20885</name>
</gene>
<organism evidence="2 3">
    <name type="scientific">Pomacea canaliculata</name>
    <name type="common">Golden apple snail</name>
    <dbReference type="NCBI Taxonomy" id="400727"/>
    <lineage>
        <taxon>Eukaryota</taxon>
        <taxon>Metazoa</taxon>
        <taxon>Spiralia</taxon>
        <taxon>Lophotrochozoa</taxon>
        <taxon>Mollusca</taxon>
        <taxon>Gastropoda</taxon>
        <taxon>Caenogastropoda</taxon>
        <taxon>Architaenioglossa</taxon>
        <taxon>Ampullarioidea</taxon>
        <taxon>Ampullariidae</taxon>
        <taxon>Pomacea</taxon>
    </lineage>
</organism>
<feature type="region of interest" description="Disordered" evidence="1">
    <location>
        <begin position="1"/>
        <end position="28"/>
    </location>
</feature>